<reference evidence="4 5" key="1">
    <citation type="journal article" date="2016" name="Nat. Commun.">
        <title>Ectomycorrhizal ecology is imprinted in the genome of the dominant symbiotic fungus Cenococcum geophilum.</title>
        <authorList>
            <consortium name="DOE Joint Genome Institute"/>
            <person name="Peter M."/>
            <person name="Kohler A."/>
            <person name="Ohm R.A."/>
            <person name="Kuo A."/>
            <person name="Krutzmann J."/>
            <person name="Morin E."/>
            <person name="Arend M."/>
            <person name="Barry K.W."/>
            <person name="Binder M."/>
            <person name="Choi C."/>
            <person name="Clum A."/>
            <person name="Copeland A."/>
            <person name="Grisel N."/>
            <person name="Haridas S."/>
            <person name="Kipfer T."/>
            <person name="LaButti K."/>
            <person name="Lindquist E."/>
            <person name="Lipzen A."/>
            <person name="Maire R."/>
            <person name="Meier B."/>
            <person name="Mihaltcheva S."/>
            <person name="Molinier V."/>
            <person name="Murat C."/>
            <person name="Poggeler S."/>
            <person name="Quandt C.A."/>
            <person name="Sperisen C."/>
            <person name="Tritt A."/>
            <person name="Tisserant E."/>
            <person name="Crous P.W."/>
            <person name="Henrissat B."/>
            <person name="Nehls U."/>
            <person name="Egli S."/>
            <person name="Spatafora J.W."/>
            <person name="Grigoriev I.V."/>
            <person name="Martin F.M."/>
        </authorList>
    </citation>
    <scope>NUCLEOTIDE SEQUENCE [LARGE SCALE GENOMIC DNA]</scope>
    <source>
        <strain evidence="4 5">CBS 207.34</strain>
    </source>
</reference>
<evidence type="ECO:0000259" key="3">
    <source>
        <dbReference type="Pfam" id="PF17111"/>
    </source>
</evidence>
<dbReference type="AlphaFoldDB" id="A0A8E2F2Q7"/>
<sequence>MDPTSGGASVIAFVTLALQSTKTLYQAISAIKRAPKWVKDTASSIKDLSLVLEQLENTQAITQNNSNGLDLTAIESTMKKCVDDITRFEEDLKKLQSSHTGKKWGRLLKDVKTAFRKDELRDVRSIILGHTANLTAHFQFLASDDESLSRKKEFERQQNNEQEQQEYHKQTTEALTGQATTLSLIRSDIDKLRSGADQTSKALGDLEQRQKAIQSLIAELSKSVSALKLEPLRAVLDTLENLVQDQQAEKANILRSDQPNDFCLLESLTRLSRLSKNVPSEAYSEKAQEIIADLKQLIEATQEVAQKKHSTNEKKRKRGEASDDDIITFTDTQDVNHIREILADSCSILINKKLTDGRPVKFRHGFLDDQRKREYSVSGGRVTVRIRNRRSKYFSNVPDEENPRKSMRMAFEFMPSDNRIKTKLNVYLDPVVYYKPQIPSLPTPALWAYNIIRSDSEIFGLIARDDLYGYACNYVNPMTCQYLIEEGLDIDLVGSLYDDYDPEAPYEFTPLAKMLERSYQRAEEGDRVGDRSRLTTCMRLLLEAGADPLIQHKSDDCSFSALRYAIRDSDDRNTIDAILNSQVGLMDANYEVEVGKPLLNYYLEYAFYPPQKETINLLVKMGANVHALDKDGGSCLHALVNRLYKQRPYLPCPPCKGRDALVALLQAGIDVRVANVDGLTASDLIYKNRLLKNKETAGMVSDIWDAALTKVRYEASDFRRGTKREPQYSNSYTPYHYKALMMGEDWGLEDDERWAKRYNKNLEQANLIEDDLDTEEHPDEKGNLAGRNLGQEDEIGSIPALQQLDSCVRQEDHSLTSRVPTSAVCTEAFLEEFPGCSRALASTPPAQDQCRDNVVLAPLRKDFRNEISHSLECNSWQSGQSSSGTRHSDHGRVWEL</sequence>
<keyword evidence="1" id="KW-0175">Coiled coil</keyword>
<accession>A0A8E2F2Q7</accession>
<evidence type="ECO:0000313" key="5">
    <source>
        <dbReference type="Proteomes" id="UP000250140"/>
    </source>
</evidence>
<feature type="compositionally biased region" description="Polar residues" evidence="2">
    <location>
        <begin position="874"/>
        <end position="885"/>
    </location>
</feature>
<protein>
    <recommendedName>
        <fullName evidence="3">Azaphilone pigments biosynthesis cluster protein L N-terminal domain-containing protein</fullName>
    </recommendedName>
</protein>
<dbReference type="Gene3D" id="1.25.40.20">
    <property type="entry name" value="Ankyrin repeat-containing domain"/>
    <property type="match status" value="1"/>
</dbReference>
<dbReference type="SUPFAM" id="SSF48403">
    <property type="entry name" value="Ankyrin repeat"/>
    <property type="match status" value="1"/>
</dbReference>
<gene>
    <name evidence="4" type="ORF">AOQ84DRAFT_221453</name>
</gene>
<feature type="coiled-coil region" evidence="1">
    <location>
        <begin position="229"/>
        <end position="256"/>
    </location>
</feature>
<organism evidence="4 5">
    <name type="scientific">Glonium stellatum</name>
    <dbReference type="NCBI Taxonomy" id="574774"/>
    <lineage>
        <taxon>Eukaryota</taxon>
        <taxon>Fungi</taxon>
        <taxon>Dikarya</taxon>
        <taxon>Ascomycota</taxon>
        <taxon>Pezizomycotina</taxon>
        <taxon>Dothideomycetes</taxon>
        <taxon>Pleosporomycetidae</taxon>
        <taxon>Gloniales</taxon>
        <taxon>Gloniaceae</taxon>
        <taxon>Glonium</taxon>
    </lineage>
</organism>
<feature type="compositionally biased region" description="Basic and acidic residues" evidence="2">
    <location>
        <begin position="886"/>
        <end position="896"/>
    </location>
</feature>
<feature type="coiled-coil region" evidence="1">
    <location>
        <begin position="38"/>
        <end position="98"/>
    </location>
</feature>
<dbReference type="Pfam" id="PF17111">
    <property type="entry name" value="PigL_N"/>
    <property type="match status" value="1"/>
</dbReference>
<feature type="region of interest" description="Disordered" evidence="2">
    <location>
        <begin position="874"/>
        <end position="896"/>
    </location>
</feature>
<dbReference type="EMBL" id="KV749573">
    <property type="protein sequence ID" value="OCL08863.1"/>
    <property type="molecule type" value="Genomic_DNA"/>
</dbReference>
<feature type="domain" description="Azaphilone pigments biosynthesis cluster protein L N-terminal" evidence="3">
    <location>
        <begin position="1"/>
        <end position="128"/>
    </location>
</feature>
<name>A0A8E2F2Q7_9PEZI</name>
<dbReference type="Proteomes" id="UP000250140">
    <property type="component" value="Unassembled WGS sequence"/>
</dbReference>
<proteinExistence type="predicted"/>
<feature type="region of interest" description="Disordered" evidence="2">
    <location>
        <begin position="769"/>
        <end position="789"/>
    </location>
</feature>
<dbReference type="InterPro" id="IPR031348">
    <property type="entry name" value="PigL_N"/>
</dbReference>
<evidence type="ECO:0000256" key="2">
    <source>
        <dbReference type="SAM" id="MobiDB-lite"/>
    </source>
</evidence>
<evidence type="ECO:0000313" key="4">
    <source>
        <dbReference type="EMBL" id="OCL08863.1"/>
    </source>
</evidence>
<dbReference type="OrthoDB" id="3796990at2759"/>
<keyword evidence="5" id="KW-1185">Reference proteome</keyword>
<evidence type="ECO:0000256" key="1">
    <source>
        <dbReference type="SAM" id="Coils"/>
    </source>
</evidence>
<dbReference type="InterPro" id="IPR036770">
    <property type="entry name" value="Ankyrin_rpt-contain_sf"/>
</dbReference>